<protein>
    <recommendedName>
        <fullName evidence="1">DUF6593 domain-containing protein</fullName>
    </recommendedName>
</protein>
<name>A0A0D7BC90_9AGAR</name>
<evidence type="ECO:0000313" key="2">
    <source>
        <dbReference type="EMBL" id="KIY67136.1"/>
    </source>
</evidence>
<accession>A0A0D7BC90</accession>
<gene>
    <name evidence="2" type="ORF">CYLTODRAFT_454759</name>
</gene>
<sequence>MDLRFTDDSADNTIILLPDDTPAYFVETEHKFLVHSRTVIKKTHADTITEMGSVKLSSMLDDGFVNVWGRNITPQSTGMFSASRTFVASDGKSYKWKVEMGSPLYLISTGNHHTVASYDRGSLGFFGKARLPSLSVTPEGMPIGDDIIGTFVFMRLDEERRRRRRRR</sequence>
<dbReference type="AlphaFoldDB" id="A0A0D7BC90"/>
<organism evidence="2 3">
    <name type="scientific">Cylindrobasidium torrendii FP15055 ss-10</name>
    <dbReference type="NCBI Taxonomy" id="1314674"/>
    <lineage>
        <taxon>Eukaryota</taxon>
        <taxon>Fungi</taxon>
        <taxon>Dikarya</taxon>
        <taxon>Basidiomycota</taxon>
        <taxon>Agaricomycotina</taxon>
        <taxon>Agaricomycetes</taxon>
        <taxon>Agaricomycetidae</taxon>
        <taxon>Agaricales</taxon>
        <taxon>Marasmiineae</taxon>
        <taxon>Physalacriaceae</taxon>
        <taxon>Cylindrobasidium</taxon>
    </lineage>
</organism>
<dbReference type="OrthoDB" id="3021178at2759"/>
<dbReference type="EMBL" id="KN880534">
    <property type="protein sequence ID" value="KIY67136.1"/>
    <property type="molecule type" value="Genomic_DNA"/>
</dbReference>
<proteinExistence type="predicted"/>
<reference evidence="2 3" key="1">
    <citation type="journal article" date="2015" name="Fungal Genet. Biol.">
        <title>Evolution of novel wood decay mechanisms in Agaricales revealed by the genome sequences of Fistulina hepatica and Cylindrobasidium torrendii.</title>
        <authorList>
            <person name="Floudas D."/>
            <person name="Held B.W."/>
            <person name="Riley R."/>
            <person name="Nagy L.G."/>
            <person name="Koehler G."/>
            <person name="Ransdell A.S."/>
            <person name="Younus H."/>
            <person name="Chow J."/>
            <person name="Chiniquy J."/>
            <person name="Lipzen A."/>
            <person name="Tritt A."/>
            <person name="Sun H."/>
            <person name="Haridas S."/>
            <person name="LaButti K."/>
            <person name="Ohm R.A."/>
            <person name="Kues U."/>
            <person name="Blanchette R.A."/>
            <person name="Grigoriev I.V."/>
            <person name="Minto R.E."/>
            <person name="Hibbett D.S."/>
        </authorList>
    </citation>
    <scope>NUCLEOTIDE SEQUENCE [LARGE SCALE GENOMIC DNA]</scope>
    <source>
        <strain evidence="2 3">FP15055 ss-10</strain>
    </source>
</reference>
<dbReference type="Pfam" id="PF20236">
    <property type="entry name" value="DUF6593"/>
    <property type="match status" value="1"/>
</dbReference>
<dbReference type="Proteomes" id="UP000054007">
    <property type="component" value="Unassembled WGS sequence"/>
</dbReference>
<feature type="domain" description="DUF6593" evidence="1">
    <location>
        <begin position="8"/>
        <end position="155"/>
    </location>
</feature>
<evidence type="ECO:0000259" key="1">
    <source>
        <dbReference type="Pfam" id="PF20236"/>
    </source>
</evidence>
<keyword evidence="3" id="KW-1185">Reference proteome</keyword>
<dbReference type="InterPro" id="IPR046528">
    <property type="entry name" value="DUF6593"/>
</dbReference>
<evidence type="ECO:0000313" key="3">
    <source>
        <dbReference type="Proteomes" id="UP000054007"/>
    </source>
</evidence>